<dbReference type="EMBL" id="MG011690">
    <property type="protein sequence ID" value="AVK76169.1"/>
    <property type="molecule type" value="Genomic_DNA"/>
</dbReference>
<gene>
    <name evidence="1" type="ORF">pneo_cds_562</name>
</gene>
<accession>A0A2U7UCH3</accession>
<evidence type="ECO:0000313" key="1">
    <source>
        <dbReference type="EMBL" id="AVK76169.1"/>
    </source>
</evidence>
<dbReference type="Proteomes" id="UP000249287">
    <property type="component" value="Segment"/>
</dbReference>
<sequence>MHDRPILGALVVVVVLITLITLALLCARSFGSATLGRLTVVPQSLCLDLTDDQWRGLAMADAVSMANAARFPAARMTRFDHLARAAARLGWGVRLRDASGNRLAPSSDGVGAAMRAGAILKLVPPRNKGAPHIPSIVCRGHAISWAPRPTSTLADDKGACARWLGGHGMPVPATVTIALADIGALRARATDALAARDIESILGARSDALDLLGAPHGTAGPQPVVLKPLSGTCGRGIVADLVGIHEVALALARSCRRTGVARWVMERQLHGRSYRAIIARPPSGAPARLVYACERLPHLVVGDGMRTIEQLLTATKNARTPWHPPAPAADVDWLQRHGVDPTRCVPPPDVVVRVRMPTNWAQGGIHWRIDPHTRMHHDNVDMLCRAARCLPGRPFLVALDVVGDMMIPWHQAGAHGPRIHDVELNSGLEDIPGGCDWVPADESRVFDAILEAYTA</sequence>
<dbReference type="RefSeq" id="YP_009482172.1">
    <property type="nucleotide sequence ID" value="NC_037666.1"/>
</dbReference>
<dbReference type="KEGG" id="vg:36842882"/>
<name>A0A2U7UCH3_9VIRU</name>
<dbReference type="GeneID" id="36842882"/>
<protein>
    <submittedName>
        <fullName evidence="1">Cyanophycin synthetase incomplete domain containing protein</fullName>
    </submittedName>
</protein>
<dbReference type="SUPFAM" id="SSF56059">
    <property type="entry name" value="Glutathione synthetase ATP-binding domain-like"/>
    <property type="match status" value="1"/>
</dbReference>
<organism evidence="1">
    <name type="scientific">Pandoravirus neocaledonia</name>
    <dbReference type="NCBI Taxonomy" id="2107708"/>
    <lineage>
        <taxon>Viruses</taxon>
        <taxon>Pandoravirus</taxon>
    </lineage>
</organism>
<reference evidence="1" key="1">
    <citation type="journal article" date="2018" name="Nat. Commun.">
        <title>Diversity and evolution of the emerging Pandoraviridae family.</title>
        <authorList>
            <person name="Legendre M."/>
            <person name="Fabre E."/>
            <person name="Poirot O."/>
            <person name="Jeudy S."/>
            <person name="Lartigue A."/>
            <person name="Alempic J.M."/>
            <person name="Beucher L."/>
            <person name="Philippe N."/>
            <person name="Bertaux L."/>
            <person name="Christo-Foroux E."/>
            <person name="Labadie K."/>
            <person name="Coute Y."/>
            <person name="Abergel C."/>
            <person name="Claverie J.M."/>
        </authorList>
    </citation>
    <scope>NUCLEOTIDE SEQUENCE [LARGE SCALE GENOMIC DNA]</scope>
    <source>
        <strain evidence="1">Neocaledonia</strain>
    </source>
</reference>
<proteinExistence type="predicted"/>